<dbReference type="PROSITE" id="PS00375">
    <property type="entry name" value="UDPGT"/>
    <property type="match status" value="1"/>
</dbReference>
<evidence type="ECO:0000313" key="7">
    <source>
        <dbReference type="Proteomes" id="UP000075881"/>
    </source>
</evidence>
<sequence length="1048" mass="117248">MKRKGSSTMMRLVTFSIAFVATLLLIGHAESAKIVCVFPTASKSHVLGAQALLKELAHRGHEVTMVSAFPLKKPLKNYRDVYIPIEDAFSAIMSDFMQGGSRNMLKIFPKILRAAQHSSNVTLNAPQFLKLAREEQFDLALVGFFLNSFVLGIGELFRCPTVLYFSATASGLTNHVGNPAEVAAVPHMLLGQRNPMTFFDRVANTLVHGVEKIMMIYMRQQELSYYESNFPADKGFPSYDNALRNVSLVLLNTHFTQTVPRPYLPNMVEVGGIQINVKPEPMAQELQQFLDGAGRDGAIFISFGSNLRSSNMRQDKLDAILTMIRGLKQRVIWKWDQDEMPNRPSNVFIGKWLPQDAILAHPNLRLFITHGGLGSISESMYHGVPIVGIPMFGDQDSNVAQVVREGWGLSVSFDELTEPLLSGAVQEVLRDPKYREQVQGRALLYKDRPLGALETGVYWIEYIIRHRGAPHLHYQGADLNVLQLALLDVYAFIFAVLYIVYKTIVLIARRVKHDGALADENRVSAGTVVSMKLVQGVVIAWVVVVVVLCCCVAQLEAYRILCIYPSSGRSHVLVGQALLKGLAARGHDVTMVSPFKLSKPVPNYREIVVQKVDLGQMTRDFLQKNEGNSVGGIVHLFQSQIRTAEMAMEDAKFQALKHEHFDLVIVGYFVVDFVLGLGPHFNAPTVVLFSAGMTKLTADFVGNPRAVSTVPAIMIGGKGAMDFLARVKNFLFAGFENMISAVSVYVQTSYYDKFFPPDRYPSFADVRRNVSLVLLNTHFSQATARPYLPNMVEVGGLQIKAKPDPLPEDIREWLDGAEHGVVYFCLGSNLKSADLPQAKLDAILSTFAQLKQRVLWKWESDHIPNAPPNVLSKAWLPQDDVLAHPNVKLFISHGGLGGMAEAKYHGVPVLGIPIFAEQFQNIQMMIDEGVAMQVDYKELDERTFSRAVNIMVREHRFAERAKVISDLYRDRPQSAMDLACFWVEYVARHRGAPQLHYPGADMNFFQHESLDVIAFLLAILYAVFKVIKLVLRFVYRKVFKSSRKTKVQ</sequence>
<evidence type="ECO:0000313" key="6">
    <source>
        <dbReference type="EnsemblMetazoa" id="ACHR007251-PA"/>
    </source>
</evidence>
<evidence type="ECO:0000256" key="3">
    <source>
        <dbReference type="ARBA" id="ARBA00022679"/>
    </source>
</evidence>
<evidence type="ECO:0000256" key="5">
    <source>
        <dbReference type="SAM" id="SignalP"/>
    </source>
</evidence>
<feature type="chain" id="PRO_5008125187" evidence="5">
    <location>
        <begin position="32"/>
        <end position="1048"/>
    </location>
</feature>
<dbReference type="CDD" id="cd03784">
    <property type="entry name" value="GT1_Gtf-like"/>
    <property type="match status" value="2"/>
</dbReference>
<feature type="transmembrane region" description="Helical" evidence="4">
    <location>
        <begin position="1012"/>
        <end position="1035"/>
    </location>
</feature>
<dbReference type="FunFam" id="3.40.50.2000:FF:000050">
    <property type="entry name" value="UDP-glucuronosyltransferase"/>
    <property type="match status" value="2"/>
</dbReference>
<dbReference type="FunFam" id="3.40.50.2000:FF:000638">
    <property type="entry name" value="AGAP007588-PA"/>
    <property type="match status" value="1"/>
</dbReference>
<evidence type="ECO:0000256" key="1">
    <source>
        <dbReference type="ARBA" id="ARBA00009995"/>
    </source>
</evidence>
<dbReference type="EnsemblMetazoa" id="ACHR007251-RA">
    <property type="protein sequence ID" value="ACHR007251-PA"/>
    <property type="gene ID" value="ACHR007251"/>
</dbReference>
<proteinExistence type="inferred from homology"/>
<feature type="transmembrane region" description="Helical" evidence="4">
    <location>
        <begin position="481"/>
        <end position="501"/>
    </location>
</feature>
<dbReference type="Pfam" id="PF00201">
    <property type="entry name" value="UDPGT"/>
    <property type="match status" value="2"/>
</dbReference>
<dbReference type="STRING" id="43041.A0A182K914"/>
<reference evidence="7" key="1">
    <citation type="submission" date="2013-03" db="EMBL/GenBank/DDBJ databases">
        <title>The Genome Sequence of Anopheles christyi ACHKN1017.</title>
        <authorList>
            <consortium name="The Broad Institute Genomics Platform"/>
            <person name="Neafsey D.E."/>
            <person name="Besansky N."/>
            <person name="Walker B."/>
            <person name="Young S.K."/>
            <person name="Zeng Q."/>
            <person name="Gargeya S."/>
            <person name="Fitzgerald M."/>
            <person name="Haas B."/>
            <person name="Abouelleil A."/>
            <person name="Allen A.W."/>
            <person name="Alvarado L."/>
            <person name="Arachchi H.M."/>
            <person name="Berlin A.M."/>
            <person name="Chapman S.B."/>
            <person name="Gainer-Dewar J."/>
            <person name="Goldberg J."/>
            <person name="Griggs A."/>
            <person name="Gujja S."/>
            <person name="Hansen M."/>
            <person name="Howarth C."/>
            <person name="Imamovic A."/>
            <person name="Ireland A."/>
            <person name="Larimer J."/>
            <person name="McCowan C."/>
            <person name="Murphy C."/>
            <person name="Pearson M."/>
            <person name="Poon T.W."/>
            <person name="Priest M."/>
            <person name="Roberts A."/>
            <person name="Saif S."/>
            <person name="Shea T."/>
            <person name="Sisk P."/>
            <person name="Sykes S."/>
            <person name="Wortman J."/>
            <person name="Nusbaum C."/>
            <person name="Birren B."/>
        </authorList>
    </citation>
    <scope>NUCLEOTIDE SEQUENCE [LARGE SCALE GENOMIC DNA]</scope>
    <source>
        <strain evidence="7">ACHKN1017</strain>
    </source>
</reference>
<dbReference type="InterPro" id="IPR002213">
    <property type="entry name" value="UDP_glucos_trans"/>
</dbReference>
<accession>A0A182K914</accession>
<feature type="transmembrane region" description="Helical" evidence="4">
    <location>
        <begin position="533"/>
        <end position="555"/>
    </location>
</feature>
<dbReference type="AlphaFoldDB" id="A0A182K914"/>
<dbReference type="VEuPathDB" id="VectorBase:ACHR007251"/>
<dbReference type="PANTHER" id="PTHR48043">
    <property type="entry name" value="EG:EG0003.4 PROTEIN-RELATED"/>
    <property type="match status" value="1"/>
</dbReference>
<keyword evidence="4" id="KW-0472">Membrane</keyword>
<dbReference type="PANTHER" id="PTHR48043:SF159">
    <property type="entry name" value="EG:EG0003.4 PROTEIN-RELATED"/>
    <property type="match status" value="1"/>
</dbReference>
<keyword evidence="7" id="KW-1185">Reference proteome</keyword>
<reference evidence="6" key="2">
    <citation type="submission" date="2020-05" db="UniProtKB">
        <authorList>
            <consortium name="EnsemblMetazoa"/>
        </authorList>
    </citation>
    <scope>IDENTIFICATION</scope>
    <source>
        <strain evidence="6">ACHKN1017</strain>
    </source>
</reference>
<name>A0A182K914_9DIPT</name>
<dbReference type="SUPFAM" id="SSF53756">
    <property type="entry name" value="UDP-Glycosyltransferase/glycogen phosphorylase"/>
    <property type="match status" value="2"/>
</dbReference>
<keyword evidence="4" id="KW-0812">Transmembrane</keyword>
<keyword evidence="3" id="KW-0808">Transferase</keyword>
<keyword evidence="2" id="KW-0328">Glycosyltransferase</keyword>
<dbReference type="Proteomes" id="UP000075881">
    <property type="component" value="Unassembled WGS sequence"/>
</dbReference>
<keyword evidence="4" id="KW-1133">Transmembrane helix</keyword>
<feature type="signal peptide" evidence="5">
    <location>
        <begin position="1"/>
        <end position="31"/>
    </location>
</feature>
<dbReference type="Gene3D" id="3.40.50.2000">
    <property type="entry name" value="Glycogen Phosphorylase B"/>
    <property type="match status" value="4"/>
</dbReference>
<dbReference type="InterPro" id="IPR050271">
    <property type="entry name" value="UDP-glycosyltransferase"/>
</dbReference>
<dbReference type="GO" id="GO:0008194">
    <property type="term" value="F:UDP-glycosyltransferase activity"/>
    <property type="evidence" value="ECO:0007669"/>
    <property type="project" value="InterPro"/>
</dbReference>
<evidence type="ECO:0000256" key="2">
    <source>
        <dbReference type="ARBA" id="ARBA00022676"/>
    </source>
</evidence>
<dbReference type="InterPro" id="IPR035595">
    <property type="entry name" value="UDP_glycos_trans_CS"/>
</dbReference>
<keyword evidence="5" id="KW-0732">Signal</keyword>
<organism evidence="6 7">
    <name type="scientific">Anopheles christyi</name>
    <dbReference type="NCBI Taxonomy" id="43041"/>
    <lineage>
        <taxon>Eukaryota</taxon>
        <taxon>Metazoa</taxon>
        <taxon>Ecdysozoa</taxon>
        <taxon>Arthropoda</taxon>
        <taxon>Hexapoda</taxon>
        <taxon>Insecta</taxon>
        <taxon>Pterygota</taxon>
        <taxon>Neoptera</taxon>
        <taxon>Endopterygota</taxon>
        <taxon>Diptera</taxon>
        <taxon>Nematocera</taxon>
        <taxon>Culicoidea</taxon>
        <taxon>Culicidae</taxon>
        <taxon>Anophelinae</taxon>
        <taxon>Anopheles</taxon>
    </lineage>
</organism>
<evidence type="ECO:0000256" key="4">
    <source>
        <dbReference type="SAM" id="Phobius"/>
    </source>
</evidence>
<comment type="similarity">
    <text evidence="1">Belongs to the UDP-glycosyltransferase family.</text>
</comment>
<protein>
    <submittedName>
        <fullName evidence="6">Uncharacterized protein</fullName>
    </submittedName>
</protein>